<dbReference type="PROSITE" id="PS51257">
    <property type="entry name" value="PROKAR_LIPOPROTEIN"/>
    <property type="match status" value="1"/>
</dbReference>
<evidence type="ECO:0000313" key="4">
    <source>
        <dbReference type="EMBL" id="MFD0862573.1"/>
    </source>
</evidence>
<dbReference type="Proteomes" id="UP001596978">
    <property type="component" value="Unassembled WGS sequence"/>
</dbReference>
<name>A0ABW3CXQ5_9FLAO</name>
<dbReference type="PANTHER" id="PTHR42852:SF13">
    <property type="entry name" value="PROTEIN DIPZ"/>
    <property type="match status" value="1"/>
</dbReference>
<dbReference type="InterPro" id="IPR036249">
    <property type="entry name" value="Thioredoxin-like_sf"/>
</dbReference>
<keyword evidence="2" id="KW-0732">Signal</keyword>
<accession>A0ABW3CXQ5</accession>
<dbReference type="RefSeq" id="WP_386407827.1">
    <property type="nucleotide sequence ID" value="NZ_JBHTJH010000010.1"/>
</dbReference>
<dbReference type="PROSITE" id="PS00194">
    <property type="entry name" value="THIOREDOXIN_1"/>
    <property type="match status" value="1"/>
</dbReference>
<dbReference type="Pfam" id="PF00578">
    <property type="entry name" value="AhpC-TSA"/>
    <property type="match status" value="1"/>
</dbReference>
<dbReference type="SUPFAM" id="SSF52833">
    <property type="entry name" value="Thioredoxin-like"/>
    <property type="match status" value="1"/>
</dbReference>
<dbReference type="InterPro" id="IPR050553">
    <property type="entry name" value="Thioredoxin_ResA/DsbE_sf"/>
</dbReference>
<evidence type="ECO:0000313" key="5">
    <source>
        <dbReference type="Proteomes" id="UP001596978"/>
    </source>
</evidence>
<dbReference type="CDD" id="cd02966">
    <property type="entry name" value="TlpA_like_family"/>
    <property type="match status" value="1"/>
</dbReference>
<sequence length="181" mass="21181">MRYSYLLLTLVLLIASCAKKADEKSTEATQNVEKNEATITASHSIPRYTFEEFSPLLHKDDDKTYVVNFWATWCAPCVKELPYFEELYSKYKEQGVELILVSLDFPSKIESQLVPFVKKHDLKGTVIFLDDPDQNSWIPKVNKEWSGAIPATLIYNRDKRDFFERSFTYEELETELKQYLN</sequence>
<protein>
    <submittedName>
        <fullName evidence="4">TlpA disulfide reductase family protein</fullName>
    </submittedName>
</protein>
<dbReference type="InterPro" id="IPR017937">
    <property type="entry name" value="Thioredoxin_CS"/>
</dbReference>
<keyword evidence="5" id="KW-1185">Reference proteome</keyword>
<feature type="signal peptide" evidence="2">
    <location>
        <begin position="1"/>
        <end position="21"/>
    </location>
</feature>
<dbReference type="EMBL" id="JBHTJH010000010">
    <property type="protein sequence ID" value="MFD0862573.1"/>
    <property type="molecule type" value="Genomic_DNA"/>
</dbReference>
<reference evidence="5" key="1">
    <citation type="journal article" date="2019" name="Int. J. Syst. Evol. Microbiol.">
        <title>The Global Catalogue of Microorganisms (GCM) 10K type strain sequencing project: providing services to taxonomists for standard genome sequencing and annotation.</title>
        <authorList>
            <consortium name="The Broad Institute Genomics Platform"/>
            <consortium name="The Broad Institute Genome Sequencing Center for Infectious Disease"/>
            <person name="Wu L."/>
            <person name="Ma J."/>
        </authorList>
    </citation>
    <scope>NUCLEOTIDE SEQUENCE [LARGE SCALE GENOMIC DNA]</scope>
    <source>
        <strain evidence="5">CCUG 62952</strain>
    </source>
</reference>
<dbReference type="PROSITE" id="PS51352">
    <property type="entry name" value="THIOREDOXIN_2"/>
    <property type="match status" value="1"/>
</dbReference>
<feature type="domain" description="Thioredoxin" evidence="3">
    <location>
        <begin position="15"/>
        <end position="181"/>
    </location>
</feature>
<keyword evidence="1" id="KW-0676">Redox-active center</keyword>
<feature type="chain" id="PRO_5045614991" evidence="2">
    <location>
        <begin position="22"/>
        <end position="181"/>
    </location>
</feature>
<evidence type="ECO:0000256" key="2">
    <source>
        <dbReference type="SAM" id="SignalP"/>
    </source>
</evidence>
<dbReference type="Gene3D" id="3.40.30.10">
    <property type="entry name" value="Glutaredoxin"/>
    <property type="match status" value="1"/>
</dbReference>
<gene>
    <name evidence="4" type="ORF">ACFQ1M_10200</name>
</gene>
<dbReference type="InterPro" id="IPR000866">
    <property type="entry name" value="AhpC/TSA"/>
</dbReference>
<evidence type="ECO:0000256" key="1">
    <source>
        <dbReference type="ARBA" id="ARBA00023284"/>
    </source>
</evidence>
<evidence type="ECO:0000259" key="3">
    <source>
        <dbReference type="PROSITE" id="PS51352"/>
    </source>
</evidence>
<organism evidence="4 5">
    <name type="scientific">Sungkyunkwania multivorans</name>
    <dbReference type="NCBI Taxonomy" id="1173618"/>
    <lineage>
        <taxon>Bacteria</taxon>
        <taxon>Pseudomonadati</taxon>
        <taxon>Bacteroidota</taxon>
        <taxon>Flavobacteriia</taxon>
        <taxon>Flavobacteriales</taxon>
        <taxon>Flavobacteriaceae</taxon>
        <taxon>Sungkyunkwania</taxon>
    </lineage>
</organism>
<comment type="caution">
    <text evidence="4">The sequence shown here is derived from an EMBL/GenBank/DDBJ whole genome shotgun (WGS) entry which is preliminary data.</text>
</comment>
<dbReference type="InterPro" id="IPR013766">
    <property type="entry name" value="Thioredoxin_domain"/>
</dbReference>
<proteinExistence type="predicted"/>
<dbReference type="PANTHER" id="PTHR42852">
    <property type="entry name" value="THIOL:DISULFIDE INTERCHANGE PROTEIN DSBE"/>
    <property type="match status" value="1"/>
</dbReference>